<keyword evidence="4" id="KW-0813">Transport</keyword>
<evidence type="ECO:0000256" key="11">
    <source>
        <dbReference type="ARBA" id="ARBA00032927"/>
    </source>
</evidence>
<comment type="subcellular location">
    <subcellularLocation>
        <location evidence="1">Mitochondrion inner membrane</location>
        <topology evidence="1">Peripheral membrane protein</topology>
        <orientation evidence="1">Matrix side</orientation>
    </subcellularLocation>
</comment>
<evidence type="ECO:0000256" key="3">
    <source>
        <dbReference type="ARBA" id="ARBA00016323"/>
    </source>
</evidence>
<dbReference type="InterPro" id="IPR003197">
    <property type="entry name" value="QCR7"/>
</dbReference>
<evidence type="ECO:0000313" key="13">
    <source>
        <dbReference type="Proteomes" id="UP001217089"/>
    </source>
</evidence>
<evidence type="ECO:0000256" key="10">
    <source>
        <dbReference type="ARBA" id="ARBA00031021"/>
    </source>
</evidence>
<gene>
    <name evidence="12" type="ORF">KUTeg_000606</name>
</gene>
<evidence type="ECO:0000256" key="2">
    <source>
        <dbReference type="ARBA" id="ARBA00008554"/>
    </source>
</evidence>
<keyword evidence="9" id="KW-0472">Membrane</keyword>
<keyword evidence="13" id="KW-1185">Reference proteome</keyword>
<evidence type="ECO:0000256" key="7">
    <source>
        <dbReference type="ARBA" id="ARBA00022982"/>
    </source>
</evidence>
<keyword evidence="8" id="KW-0496">Mitochondrion</keyword>
<keyword evidence="5" id="KW-0679">Respiratory chain</keyword>
<evidence type="ECO:0000256" key="1">
    <source>
        <dbReference type="ARBA" id="ARBA00004443"/>
    </source>
</evidence>
<keyword evidence="7" id="KW-0249">Electron transport</keyword>
<comment type="similarity">
    <text evidence="2">Belongs to the UQCRB/QCR7 family.</text>
</comment>
<evidence type="ECO:0000256" key="5">
    <source>
        <dbReference type="ARBA" id="ARBA00022660"/>
    </source>
</evidence>
<evidence type="ECO:0000256" key="8">
    <source>
        <dbReference type="ARBA" id="ARBA00023128"/>
    </source>
</evidence>
<name>A0ABQ9G0T4_TEGGR</name>
<organism evidence="12 13">
    <name type="scientific">Tegillarca granosa</name>
    <name type="common">Malaysian cockle</name>
    <name type="synonym">Anadara granosa</name>
    <dbReference type="NCBI Taxonomy" id="220873"/>
    <lineage>
        <taxon>Eukaryota</taxon>
        <taxon>Metazoa</taxon>
        <taxon>Spiralia</taxon>
        <taxon>Lophotrochozoa</taxon>
        <taxon>Mollusca</taxon>
        <taxon>Bivalvia</taxon>
        <taxon>Autobranchia</taxon>
        <taxon>Pteriomorphia</taxon>
        <taxon>Arcoida</taxon>
        <taxon>Arcoidea</taxon>
        <taxon>Arcidae</taxon>
        <taxon>Tegillarca</taxon>
    </lineage>
</organism>
<dbReference type="SUPFAM" id="SSF81524">
    <property type="entry name" value="14 kDa protein of cytochrome bc1 complex (Ubiquinol-cytochrome c reductase)"/>
    <property type="match status" value="1"/>
</dbReference>
<dbReference type="Pfam" id="PF02271">
    <property type="entry name" value="UCR_14kD"/>
    <property type="match status" value="1"/>
</dbReference>
<proteinExistence type="inferred from homology"/>
<dbReference type="EMBL" id="JARBDR010000018">
    <property type="protein sequence ID" value="KAJ8322135.1"/>
    <property type="molecule type" value="Genomic_DNA"/>
</dbReference>
<dbReference type="InterPro" id="IPR036544">
    <property type="entry name" value="QCR7_sf"/>
</dbReference>
<reference evidence="12 13" key="1">
    <citation type="submission" date="2022-12" db="EMBL/GenBank/DDBJ databases">
        <title>Chromosome-level genome of Tegillarca granosa.</title>
        <authorList>
            <person name="Kim J."/>
        </authorList>
    </citation>
    <scope>NUCLEOTIDE SEQUENCE [LARGE SCALE GENOMIC DNA]</scope>
    <source>
        <strain evidence="12">Teg-2019</strain>
        <tissue evidence="12">Adductor muscle</tissue>
    </source>
</reference>
<evidence type="ECO:0000256" key="6">
    <source>
        <dbReference type="ARBA" id="ARBA00022792"/>
    </source>
</evidence>
<protein>
    <recommendedName>
        <fullName evidence="3">Cytochrome b-c1 complex subunit 7</fullName>
    </recommendedName>
    <alternativeName>
        <fullName evidence="10">Complex III subunit VII</fullName>
    </alternativeName>
    <alternativeName>
        <fullName evidence="11">Ubiquinol-cytochrome c reductase complex 14 kDa protein</fullName>
    </alternativeName>
</protein>
<evidence type="ECO:0000256" key="4">
    <source>
        <dbReference type="ARBA" id="ARBA00022448"/>
    </source>
</evidence>
<dbReference type="Gene3D" id="1.10.1090.10">
    <property type="entry name" value="Cytochrome b-c1 complex subunit 7"/>
    <property type="match status" value="1"/>
</dbReference>
<accession>A0ABQ9G0T4</accession>
<evidence type="ECO:0000313" key="12">
    <source>
        <dbReference type="EMBL" id="KAJ8322135.1"/>
    </source>
</evidence>
<comment type="caution">
    <text evidence="12">The sequence shown here is derived from an EMBL/GenBank/DDBJ whole genome shotgun (WGS) entry which is preliminary data.</text>
</comment>
<sequence>MVKMAARLKETVVKRLMTDDCIFETPLVREAIKRLPEDVYNARCARIARATTLSARPKLFNRAH</sequence>
<evidence type="ECO:0000256" key="9">
    <source>
        <dbReference type="ARBA" id="ARBA00023136"/>
    </source>
</evidence>
<dbReference type="Proteomes" id="UP001217089">
    <property type="component" value="Unassembled WGS sequence"/>
</dbReference>
<keyword evidence="6" id="KW-0999">Mitochondrion inner membrane</keyword>